<dbReference type="Proteomes" id="UP000005239">
    <property type="component" value="Unassembled WGS sequence"/>
</dbReference>
<evidence type="ECO:0000313" key="8">
    <source>
        <dbReference type="EnsemblMetazoa" id="PPA13250.1"/>
    </source>
</evidence>
<comment type="similarity">
    <text evidence="2">Belongs to the fatty-acid and retinol-binding protein (FARBP) family.</text>
</comment>
<evidence type="ECO:0000256" key="4">
    <source>
        <dbReference type="ARBA" id="ARBA00022525"/>
    </source>
</evidence>
<keyword evidence="7" id="KW-0446">Lipid-binding</keyword>
<dbReference type="PANTHER" id="PTHR31418:SF7">
    <property type="entry name" value="FATTY-ACID AND RETINOL-BINDING PROTEIN 1"/>
    <property type="match status" value="1"/>
</dbReference>
<evidence type="ECO:0000256" key="3">
    <source>
        <dbReference type="ARBA" id="ARBA00017453"/>
    </source>
</evidence>
<protein>
    <recommendedName>
        <fullName evidence="3">Fatty-acid and retinol-binding protein 1</fullName>
    </recommendedName>
</protein>
<dbReference type="EnsemblMetazoa" id="PPA13250.1">
    <property type="protein sequence ID" value="PPA13250.1"/>
    <property type="gene ID" value="WBGene00102804"/>
</dbReference>
<evidence type="ECO:0000256" key="2">
    <source>
        <dbReference type="ARBA" id="ARBA00006648"/>
    </source>
</evidence>
<dbReference type="PANTHER" id="PTHR31418">
    <property type="entry name" value="FATTY-ACID AND RETINOL-BINDING PROTEIN 1"/>
    <property type="match status" value="1"/>
</dbReference>
<accession>A0A8R1YI64</accession>
<evidence type="ECO:0000256" key="5">
    <source>
        <dbReference type="ARBA" id="ARBA00022729"/>
    </source>
</evidence>
<keyword evidence="9" id="KW-1185">Reference proteome</keyword>
<dbReference type="InterPro" id="IPR008632">
    <property type="entry name" value="Gp-FAR-1"/>
</dbReference>
<dbReference type="GO" id="GO:0005576">
    <property type="term" value="C:extracellular region"/>
    <property type="evidence" value="ECO:0007669"/>
    <property type="project" value="UniProtKB-SubCell"/>
</dbReference>
<keyword evidence="5" id="KW-0732">Signal</keyword>
<gene>
    <name evidence="8" type="primary">WBGene00102804</name>
</gene>
<reference evidence="9" key="1">
    <citation type="journal article" date="2008" name="Nat. Genet.">
        <title>The Pristionchus pacificus genome provides a unique perspective on nematode lifestyle and parasitism.</title>
        <authorList>
            <person name="Dieterich C."/>
            <person name="Clifton S.W."/>
            <person name="Schuster L.N."/>
            <person name="Chinwalla A."/>
            <person name="Delehaunty K."/>
            <person name="Dinkelacker I."/>
            <person name="Fulton L."/>
            <person name="Fulton R."/>
            <person name="Godfrey J."/>
            <person name="Minx P."/>
            <person name="Mitreva M."/>
            <person name="Roeseler W."/>
            <person name="Tian H."/>
            <person name="Witte H."/>
            <person name="Yang S.P."/>
            <person name="Wilson R.K."/>
            <person name="Sommer R.J."/>
        </authorList>
    </citation>
    <scope>NUCLEOTIDE SEQUENCE [LARGE SCALE GENOMIC DNA]</scope>
    <source>
        <strain evidence="9">PS312</strain>
    </source>
</reference>
<accession>A0A2A6CKE3</accession>
<comment type="subcellular location">
    <subcellularLocation>
        <location evidence="1">Secreted</location>
    </subcellularLocation>
</comment>
<evidence type="ECO:0000256" key="7">
    <source>
        <dbReference type="ARBA" id="ARBA00023121"/>
    </source>
</evidence>
<organism evidence="8 9">
    <name type="scientific">Pristionchus pacificus</name>
    <name type="common">Parasitic nematode worm</name>
    <dbReference type="NCBI Taxonomy" id="54126"/>
    <lineage>
        <taxon>Eukaryota</taxon>
        <taxon>Metazoa</taxon>
        <taxon>Ecdysozoa</taxon>
        <taxon>Nematoda</taxon>
        <taxon>Chromadorea</taxon>
        <taxon>Rhabditida</taxon>
        <taxon>Rhabditina</taxon>
        <taxon>Diplogasteromorpha</taxon>
        <taxon>Diplogasteroidea</taxon>
        <taxon>Neodiplogasteridae</taxon>
        <taxon>Pristionchus</taxon>
    </lineage>
</organism>
<proteinExistence type="inferred from homology"/>
<dbReference type="AlphaFoldDB" id="A0A2A6CKE3"/>
<evidence type="ECO:0000256" key="1">
    <source>
        <dbReference type="ARBA" id="ARBA00004613"/>
    </source>
</evidence>
<name>A0A2A6CKE3_PRIPA</name>
<dbReference type="GO" id="GO:0008289">
    <property type="term" value="F:lipid binding"/>
    <property type="evidence" value="ECO:0007669"/>
    <property type="project" value="UniProtKB-KW"/>
</dbReference>
<sequence length="217" mass="24008">GQSSPWNHSSLLPATTSLSTMRLAIIYLAALASIAFGAAALTDRQAKIHLVWGDDVNVTRAETRLAEEAQKLRMTMDEYLNSCAADAETADFTEQEEADIMEEMTNKQGNVNAKTWNELFDILQVHAPKTYAAMMLRKNPFEKYVAKLDAKAQYFSGLTQADTGAMKAFDLLAMLGKNVKKSSKDSLERIFCVRSTLRIVDEDGLLKAVYALVDAMV</sequence>
<keyword evidence="4" id="KW-0964">Secreted</keyword>
<evidence type="ECO:0000256" key="6">
    <source>
        <dbReference type="ARBA" id="ARBA00023054"/>
    </source>
</evidence>
<reference evidence="8" key="2">
    <citation type="submission" date="2022-06" db="UniProtKB">
        <authorList>
            <consortium name="EnsemblMetazoa"/>
        </authorList>
    </citation>
    <scope>IDENTIFICATION</scope>
    <source>
        <strain evidence="8">PS312</strain>
    </source>
</reference>
<keyword evidence="6" id="KW-0175">Coiled coil</keyword>
<evidence type="ECO:0000313" key="9">
    <source>
        <dbReference type="Proteomes" id="UP000005239"/>
    </source>
</evidence>